<feature type="domain" description="AB hydrolase-1" evidence="1">
    <location>
        <begin position="31"/>
        <end position="271"/>
    </location>
</feature>
<accession>A0A0P7BG47</accession>
<proteinExistence type="predicted"/>
<dbReference type="Proteomes" id="UP000050424">
    <property type="component" value="Unassembled WGS sequence"/>
</dbReference>
<gene>
    <name evidence="2" type="ORF">AK830_g990</name>
</gene>
<dbReference type="SUPFAM" id="SSF53474">
    <property type="entry name" value="alpha/beta-Hydrolases"/>
    <property type="match status" value="1"/>
</dbReference>
<dbReference type="AlphaFoldDB" id="A0A0P7BG47"/>
<dbReference type="PANTHER" id="PTHR43433">
    <property type="entry name" value="HYDROLASE, ALPHA/BETA FOLD FAMILY PROTEIN"/>
    <property type="match status" value="1"/>
</dbReference>
<dbReference type="InterPro" id="IPR050471">
    <property type="entry name" value="AB_hydrolase"/>
</dbReference>
<keyword evidence="3" id="KW-1185">Reference proteome</keyword>
<dbReference type="STRING" id="78410.A0A0P7BG47"/>
<dbReference type="EMBL" id="LKCW01000006">
    <property type="protein sequence ID" value="KPM45664.1"/>
    <property type="molecule type" value="Genomic_DNA"/>
</dbReference>
<evidence type="ECO:0000259" key="1">
    <source>
        <dbReference type="Pfam" id="PF00561"/>
    </source>
</evidence>
<evidence type="ECO:0000313" key="2">
    <source>
        <dbReference type="EMBL" id="KPM45664.1"/>
    </source>
</evidence>
<organism evidence="2 3">
    <name type="scientific">Neonectria ditissima</name>
    <dbReference type="NCBI Taxonomy" id="78410"/>
    <lineage>
        <taxon>Eukaryota</taxon>
        <taxon>Fungi</taxon>
        <taxon>Dikarya</taxon>
        <taxon>Ascomycota</taxon>
        <taxon>Pezizomycotina</taxon>
        <taxon>Sordariomycetes</taxon>
        <taxon>Hypocreomycetidae</taxon>
        <taxon>Hypocreales</taxon>
        <taxon>Nectriaceae</taxon>
        <taxon>Neonectria</taxon>
    </lineage>
</organism>
<reference evidence="2 3" key="1">
    <citation type="submission" date="2015-09" db="EMBL/GenBank/DDBJ databases">
        <title>Draft genome of a European isolate of the apple canker pathogen Neonectria ditissima.</title>
        <authorList>
            <person name="Gomez-Cortecero A."/>
            <person name="Harrison R.J."/>
            <person name="Armitage A.D."/>
        </authorList>
    </citation>
    <scope>NUCLEOTIDE SEQUENCE [LARGE SCALE GENOMIC DNA]</scope>
    <source>
        <strain evidence="2 3">R09/05</strain>
    </source>
</reference>
<dbReference type="InterPro" id="IPR029058">
    <property type="entry name" value="AB_hydrolase_fold"/>
</dbReference>
<dbReference type="OrthoDB" id="8119704at2759"/>
<dbReference type="Pfam" id="PF00561">
    <property type="entry name" value="Abhydrolase_1"/>
    <property type="match status" value="1"/>
</dbReference>
<comment type="caution">
    <text evidence="2">The sequence shown here is derived from an EMBL/GenBank/DDBJ whole genome shotgun (WGS) entry which is preliminary data.</text>
</comment>
<evidence type="ECO:0000313" key="3">
    <source>
        <dbReference type="Proteomes" id="UP000050424"/>
    </source>
</evidence>
<dbReference type="PRINTS" id="PR00111">
    <property type="entry name" value="ABHYDROLASE"/>
</dbReference>
<dbReference type="Gene3D" id="3.40.50.1820">
    <property type="entry name" value="alpha/beta hydrolase"/>
    <property type="match status" value="1"/>
</dbReference>
<name>A0A0P7BG47_9HYPO</name>
<dbReference type="InterPro" id="IPR000073">
    <property type="entry name" value="AB_hydrolase_1"/>
</dbReference>
<dbReference type="PANTHER" id="PTHR43433:SF5">
    <property type="entry name" value="AB HYDROLASE-1 DOMAIN-CONTAINING PROTEIN"/>
    <property type="match status" value="1"/>
</dbReference>
<sequence length="295" mass="32570">MATYESAADQFVTVDDIKFAYRRLGPDHGVPLVILAGFRGTMDHWDPALINPLAAKRPVILIDNAGVGRSEGEVPKTLAAWARYYVSVLHALGVRKADIMGYSMGGCVAQLVALNAPDLTRRLILCGTTPSTGDGVVKAPLGPFNSVKAAVTEEDHKKAWMDGFFNTSDRSRQAGVAMWKRMTTARGHRCAPVDAASSHRQAVAFAKFMDPKQAKDASYDRFNELRLPVLIANGAEDLLLPSENSYLMWKMLNKANARLHLFPDSGHGFLFQYAEEFSKLINDFLDREEKPTSRL</sequence>
<protein>
    <recommendedName>
        <fullName evidence="1">AB hydrolase-1 domain-containing protein</fullName>
    </recommendedName>
</protein>